<feature type="transmembrane region" description="Helical" evidence="1">
    <location>
        <begin position="44"/>
        <end position="66"/>
    </location>
</feature>
<keyword evidence="1" id="KW-0812">Transmembrane</keyword>
<dbReference type="EMBL" id="BARU01013974">
    <property type="protein sequence ID" value="GAH42908.1"/>
    <property type="molecule type" value="Genomic_DNA"/>
</dbReference>
<keyword evidence="1" id="KW-0472">Membrane</keyword>
<gene>
    <name evidence="2" type="ORF">S03H2_24923</name>
</gene>
<evidence type="ECO:0008006" key="3">
    <source>
        <dbReference type="Google" id="ProtNLM"/>
    </source>
</evidence>
<proteinExistence type="predicted"/>
<protein>
    <recommendedName>
        <fullName evidence="3">Inorganic phosphate transporter</fullName>
    </recommendedName>
</protein>
<feature type="transmembrane region" description="Helical" evidence="1">
    <location>
        <begin position="73"/>
        <end position="91"/>
    </location>
</feature>
<evidence type="ECO:0000313" key="2">
    <source>
        <dbReference type="EMBL" id="GAH42908.1"/>
    </source>
</evidence>
<accession>X1HC64</accession>
<reference evidence="2" key="1">
    <citation type="journal article" date="2014" name="Front. Microbiol.">
        <title>High frequency of phylogenetically diverse reductive dehalogenase-homologous genes in deep subseafloor sedimentary metagenomes.</title>
        <authorList>
            <person name="Kawai M."/>
            <person name="Futagami T."/>
            <person name="Toyoda A."/>
            <person name="Takaki Y."/>
            <person name="Nishi S."/>
            <person name="Hori S."/>
            <person name="Arai W."/>
            <person name="Tsubouchi T."/>
            <person name="Morono Y."/>
            <person name="Uchiyama I."/>
            <person name="Ito T."/>
            <person name="Fujiyama A."/>
            <person name="Inagaki F."/>
            <person name="Takami H."/>
        </authorList>
    </citation>
    <scope>NUCLEOTIDE SEQUENCE</scope>
    <source>
        <strain evidence="2">Expedition CK06-06</strain>
    </source>
</reference>
<keyword evidence="1" id="KW-1133">Transmembrane helix</keyword>
<evidence type="ECO:0000256" key="1">
    <source>
        <dbReference type="SAM" id="Phobius"/>
    </source>
</evidence>
<feature type="transmembrane region" description="Helical" evidence="1">
    <location>
        <begin position="5"/>
        <end position="24"/>
    </location>
</feature>
<dbReference type="AlphaFoldDB" id="X1HC64"/>
<organism evidence="2">
    <name type="scientific">marine sediment metagenome</name>
    <dbReference type="NCBI Taxonomy" id="412755"/>
    <lineage>
        <taxon>unclassified sequences</taxon>
        <taxon>metagenomes</taxon>
        <taxon>ecological metagenomes</taxon>
    </lineage>
</organism>
<name>X1HC64_9ZZZZ</name>
<comment type="caution">
    <text evidence="2">The sequence shown here is derived from an EMBL/GenBank/DDBJ whole genome shotgun (WGS) entry which is preliminary data.</text>
</comment>
<sequence>MAVDIISIVVIVLIALAIALAFSIGANDETLSTLVGAGVIKFKVALLIGGIAVGVGMFSFSFAFVAKTVGADLLGEAVTYTEFMLLAVLISS</sequence>
<feature type="non-terminal residue" evidence="2">
    <location>
        <position position="92"/>
    </location>
</feature>